<evidence type="ECO:0000256" key="1">
    <source>
        <dbReference type="SAM" id="Phobius"/>
    </source>
</evidence>
<evidence type="ECO:0000313" key="3">
    <source>
        <dbReference type="Proteomes" id="UP000306340"/>
    </source>
</evidence>
<dbReference type="EMBL" id="SWAU01000188">
    <property type="protein sequence ID" value="TKA95420.1"/>
    <property type="molecule type" value="Genomic_DNA"/>
</dbReference>
<feature type="transmembrane region" description="Helical" evidence="1">
    <location>
        <begin position="42"/>
        <end position="65"/>
    </location>
</feature>
<name>A0A4U0YS96_9RHOB</name>
<evidence type="ECO:0000313" key="2">
    <source>
        <dbReference type="EMBL" id="TKA95420.1"/>
    </source>
</evidence>
<feature type="transmembrane region" description="Helical" evidence="1">
    <location>
        <begin position="6"/>
        <end position="30"/>
    </location>
</feature>
<dbReference type="RefSeq" id="WP_136793622.1">
    <property type="nucleotide sequence ID" value="NZ_SWAU01000188.1"/>
</dbReference>
<keyword evidence="1" id="KW-0472">Membrane</keyword>
<dbReference type="Proteomes" id="UP000306340">
    <property type="component" value="Unassembled WGS sequence"/>
</dbReference>
<keyword evidence="1" id="KW-1133">Transmembrane helix</keyword>
<sequence>MSDGAIGTILVLLLSLLSFVFVVWFFILLPADMANDRGRSQFGWVLVSLFFSPFAAIFLLLLIGAKIEVAE</sequence>
<reference evidence="2 3" key="1">
    <citation type="submission" date="2019-04" db="EMBL/GenBank/DDBJ databases">
        <title>Crypto-aerobic microbial life in anoxic (sulfidic) marine sediments.</title>
        <authorList>
            <person name="Bhattacharya S."/>
            <person name="Roy C."/>
            <person name="Mondal N."/>
            <person name="Sarkar J."/>
            <person name="Mandal S."/>
            <person name="Rameez M.J."/>
            <person name="Ghosh W."/>
        </authorList>
    </citation>
    <scope>NUCLEOTIDE SEQUENCE [LARGE SCALE GENOMIC DNA]</scope>
    <source>
        <strain evidence="2 3">SBBC</strain>
    </source>
</reference>
<comment type="caution">
    <text evidence="2">The sequence shown here is derived from an EMBL/GenBank/DDBJ whole genome shotgun (WGS) entry which is preliminary data.</text>
</comment>
<protein>
    <submittedName>
        <fullName evidence="2">Uncharacterized protein</fullName>
    </submittedName>
</protein>
<organism evidence="2 3">
    <name type="scientific">Cereibacter changlensis</name>
    <dbReference type="NCBI Taxonomy" id="402884"/>
    <lineage>
        <taxon>Bacteria</taxon>
        <taxon>Pseudomonadati</taxon>
        <taxon>Pseudomonadota</taxon>
        <taxon>Alphaproteobacteria</taxon>
        <taxon>Rhodobacterales</taxon>
        <taxon>Paracoccaceae</taxon>
        <taxon>Cereibacter</taxon>
    </lineage>
</organism>
<keyword evidence="1" id="KW-0812">Transmembrane</keyword>
<gene>
    <name evidence="2" type="ORF">FAZ78_16935</name>
</gene>
<accession>A0A4U0YS96</accession>
<dbReference type="AlphaFoldDB" id="A0A4U0YS96"/>
<proteinExistence type="predicted"/>